<feature type="compositionally biased region" description="Basic and acidic residues" evidence="1">
    <location>
        <begin position="34"/>
        <end position="43"/>
    </location>
</feature>
<sequence>MAHAASQLKKNRGEVDVNALEDEKEKRKKIRRAASREQKRKDLSPSPLTFSPPEKSLCPWARAAECGPGLVAVELRKWAVSHGNPVVSKARRSESVKEPVIHQSHVQLAPLVQSICHSLCQPHESTESTWLGLSYEKDLWGEITKGGGELLVLSQLTAFCPSPLLPSLTLDIKITLTPTTTSSSSSRVNEGEEEKEGGGGRILRYYANGTLLIPLSGMDAYEVKIRIKEGEKEGAKVNMAVEEGVVFLTQVSSGFILTFETGLFNSEKLEMCCDLILF</sequence>
<protein>
    <submittedName>
        <fullName evidence="2">Membrane metalloprotease ARASP2 chloroplastic</fullName>
    </submittedName>
</protein>
<feature type="region of interest" description="Disordered" evidence="1">
    <location>
        <begin position="1"/>
        <end position="50"/>
    </location>
</feature>
<keyword evidence="3" id="KW-1185">Reference proteome</keyword>
<evidence type="ECO:0000313" key="2">
    <source>
        <dbReference type="EMBL" id="KAK1905194.1"/>
    </source>
</evidence>
<gene>
    <name evidence="2" type="ORF">KUDE01_012377</name>
</gene>
<accession>A0AAD9FKI6</accession>
<proteinExistence type="predicted"/>
<evidence type="ECO:0000256" key="1">
    <source>
        <dbReference type="SAM" id="MobiDB-lite"/>
    </source>
</evidence>
<dbReference type="AlphaFoldDB" id="A0AAD9FKI6"/>
<keyword evidence="2" id="KW-0482">Metalloprotease</keyword>
<dbReference type="GO" id="GO:0008237">
    <property type="term" value="F:metallopeptidase activity"/>
    <property type="evidence" value="ECO:0007669"/>
    <property type="project" value="UniProtKB-KW"/>
</dbReference>
<keyword evidence="2" id="KW-0645">Protease</keyword>
<keyword evidence="2" id="KW-0378">Hydrolase</keyword>
<comment type="caution">
    <text evidence="2">The sequence shown here is derived from an EMBL/GenBank/DDBJ whole genome shotgun (WGS) entry which is preliminary data.</text>
</comment>
<reference evidence="2" key="1">
    <citation type="submission" date="2023-04" db="EMBL/GenBank/DDBJ databases">
        <title>Chromosome-level genome of Chaenocephalus aceratus.</title>
        <authorList>
            <person name="Park H."/>
        </authorList>
    </citation>
    <scope>NUCLEOTIDE SEQUENCE</scope>
    <source>
        <strain evidence="2">DE</strain>
        <tissue evidence="2">Muscle</tissue>
    </source>
</reference>
<dbReference type="EMBL" id="JASDAP010000003">
    <property type="protein sequence ID" value="KAK1905194.1"/>
    <property type="molecule type" value="Genomic_DNA"/>
</dbReference>
<feature type="compositionally biased region" description="Basic and acidic residues" evidence="1">
    <location>
        <begin position="11"/>
        <end position="25"/>
    </location>
</feature>
<name>A0AAD9FKI6_DISEL</name>
<evidence type="ECO:0000313" key="3">
    <source>
        <dbReference type="Proteomes" id="UP001228049"/>
    </source>
</evidence>
<organism evidence="2 3">
    <name type="scientific">Dissostichus eleginoides</name>
    <name type="common">Patagonian toothfish</name>
    <name type="synonym">Dissostichus amissus</name>
    <dbReference type="NCBI Taxonomy" id="100907"/>
    <lineage>
        <taxon>Eukaryota</taxon>
        <taxon>Metazoa</taxon>
        <taxon>Chordata</taxon>
        <taxon>Craniata</taxon>
        <taxon>Vertebrata</taxon>
        <taxon>Euteleostomi</taxon>
        <taxon>Actinopterygii</taxon>
        <taxon>Neopterygii</taxon>
        <taxon>Teleostei</taxon>
        <taxon>Neoteleostei</taxon>
        <taxon>Acanthomorphata</taxon>
        <taxon>Eupercaria</taxon>
        <taxon>Perciformes</taxon>
        <taxon>Notothenioidei</taxon>
        <taxon>Nototheniidae</taxon>
        <taxon>Dissostichus</taxon>
    </lineage>
</organism>
<dbReference type="Proteomes" id="UP001228049">
    <property type="component" value="Unassembled WGS sequence"/>
</dbReference>